<gene>
    <name evidence="4" type="ORF">SSX86_011148</name>
</gene>
<dbReference type="Pfam" id="PF20431">
    <property type="entry name" value="E_motif"/>
    <property type="match status" value="1"/>
</dbReference>
<comment type="similarity">
    <text evidence="2">Belongs to the PPR family. PCMP-E subfamily.</text>
</comment>
<dbReference type="Pfam" id="PF01535">
    <property type="entry name" value="PPR"/>
    <property type="match status" value="3"/>
</dbReference>
<dbReference type="InterPro" id="IPR046848">
    <property type="entry name" value="E_motif"/>
</dbReference>
<dbReference type="GO" id="GO:0005739">
    <property type="term" value="C:mitochondrion"/>
    <property type="evidence" value="ECO:0007669"/>
    <property type="project" value="UniProtKB-ARBA"/>
</dbReference>
<evidence type="ECO:0000313" key="4">
    <source>
        <dbReference type="EMBL" id="KAK9070746.1"/>
    </source>
</evidence>
<dbReference type="Gene3D" id="1.25.40.10">
    <property type="entry name" value="Tetratricopeptide repeat domain"/>
    <property type="match status" value="5"/>
</dbReference>
<dbReference type="EMBL" id="JBCNJP010000012">
    <property type="protein sequence ID" value="KAK9070746.1"/>
    <property type="molecule type" value="Genomic_DNA"/>
</dbReference>
<dbReference type="GO" id="GO:0009451">
    <property type="term" value="P:RNA modification"/>
    <property type="evidence" value="ECO:0007669"/>
    <property type="project" value="InterPro"/>
</dbReference>
<evidence type="ECO:0000256" key="2">
    <source>
        <dbReference type="ARBA" id="ARBA00061659"/>
    </source>
</evidence>
<organism evidence="4 5">
    <name type="scientific">Deinandra increscens subsp. villosa</name>
    <dbReference type="NCBI Taxonomy" id="3103831"/>
    <lineage>
        <taxon>Eukaryota</taxon>
        <taxon>Viridiplantae</taxon>
        <taxon>Streptophyta</taxon>
        <taxon>Embryophyta</taxon>
        <taxon>Tracheophyta</taxon>
        <taxon>Spermatophyta</taxon>
        <taxon>Magnoliopsida</taxon>
        <taxon>eudicotyledons</taxon>
        <taxon>Gunneridae</taxon>
        <taxon>Pentapetalae</taxon>
        <taxon>asterids</taxon>
        <taxon>campanulids</taxon>
        <taxon>Asterales</taxon>
        <taxon>Asteraceae</taxon>
        <taxon>Asteroideae</taxon>
        <taxon>Heliantheae alliance</taxon>
        <taxon>Madieae</taxon>
        <taxon>Madiinae</taxon>
        <taxon>Deinandra</taxon>
    </lineage>
</organism>
<dbReference type="InterPro" id="IPR046960">
    <property type="entry name" value="PPR_At4g14850-like_plant"/>
</dbReference>
<evidence type="ECO:0000256" key="1">
    <source>
        <dbReference type="ARBA" id="ARBA00022737"/>
    </source>
</evidence>
<evidence type="ECO:0000313" key="5">
    <source>
        <dbReference type="Proteomes" id="UP001408789"/>
    </source>
</evidence>
<comment type="caution">
    <text evidence="4">The sequence shown here is derived from an EMBL/GenBank/DDBJ whole genome shotgun (WGS) entry which is preliminary data.</text>
</comment>
<evidence type="ECO:0000256" key="3">
    <source>
        <dbReference type="PROSITE-ProRule" id="PRU00708"/>
    </source>
</evidence>
<dbReference type="FunFam" id="1.25.40.10:FF:000205">
    <property type="entry name" value="Pentatricopeptide repeat-containing protein, mitochondrial"/>
    <property type="match status" value="1"/>
</dbReference>
<name>A0AAP0DA95_9ASTR</name>
<dbReference type="PANTHER" id="PTHR47926:SF386">
    <property type="entry name" value="PENTATRICOPEPTIDE REPEAT-CONTAINING PROTEIN"/>
    <property type="match status" value="1"/>
</dbReference>
<keyword evidence="1" id="KW-0677">Repeat</keyword>
<dbReference type="PANTHER" id="PTHR47926">
    <property type="entry name" value="PENTATRICOPEPTIDE REPEAT-CONTAINING PROTEIN"/>
    <property type="match status" value="1"/>
</dbReference>
<feature type="repeat" description="PPR" evidence="3">
    <location>
        <begin position="162"/>
        <end position="196"/>
    </location>
</feature>
<dbReference type="InterPro" id="IPR011990">
    <property type="entry name" value="TPR-like_helical_dom_sf"/>
</dbReference>
<dbReference type="NCBIfam" id="TIGR00756">
    <property type="entry name" value="PPR"/>
    <property type="match status" value="6"/>
</dbReference>
<feature type="repeat" description="PPR" evidence="3">
    <location>
        <begin position="296"/>
        <end position="331"/>
    </location>
</feature>
<dbReference type="Pfam" id="PF13041">
    <property type="entry name" value="PPR_2"/>
    <property type="match status" value="4"/>
</dbReference>
<dbReference type="GO" id="GO:0003723">
    <property type="term" value="F:RNA binding"/>
    <property type="evidence" value="ECO:0007669"/>
    <property type="project" value="InterPro"/>
</dbReference>
<accession>A0AAP0DA95</accession>
<evidence type="ECO:0008006" key="6">
    <source>
        <dbReference type="Google" id="ProtNLM"/>
    </source>
</evidence>
<reference evidence="4 5" key="1">
    <citation type="submission" date="2024-04" db="EMBL/GenBank/DDBJ databases">
        <title>The reference genome of an endangered Asteraceae, Deinandra increscens subsp. villosa, native to the Central Coast of California.</title>
        <authorList>
            <person name="Guilliams M."/>
            <person name="Hasenstab-Lehman K."/>
            <person name="Meyer R."/>
            <person name="Mcevoy S."/>
        </authorList>
    </citation>
    <scope>NUCLEOTIDE SEQUENCE [LARGE SCALE GENOMIC DNA]</scope>
    <source>
        <tissue evidence="4">Leaf</tissue>
    </source>
</reference>
<feature type="repeat" description="PPR" evidence="3">
    <location>
        <begin position="501"/>
        <end position="531"/>
    </location>
</feature>
<dbReference type="PROSITE" id="PS51375">
    <property type="entry name" value="PPR"/>
    <property type="match status" value="6"/>
</dbReference>
<dbReference type="Proteomes" id="UP001408789">
    <property type="component" value="Unassembled WGS sequence"/>
</dbReference>
<sequence>MNALIRSFTQNCKYSQPLFVFKKLLPISKPQISTFPSTLDSYSSLPYLDSCRANHGYLIKCGSFECCIDVGKRLLQMYVKSGDFQSAYKVFDEMPMRSNVDVFSVNQTIEDVETAFEKMVELGVFPSVRSLCHVIRDCSESNNFEKGYLVHDYVKQNGFDNHIIVMNSLISMYSKMGRLDLAQQVFDEMVHKDIISWNSLITGYAQNHYWSKVFELFSCLKRAENLVPNVVTFLVLLSTVIHAKETNIGMSIHGQLISIGLYSDVQLGTAVFNMYAKCERLDYAELVFVRDLVSKTLVSWNALIAAYKQNGYDREAADVYEQMVVEPDMKPDSFSFANVLPVYASLRDIKRVKLIHSMIIKLGLDVENDVVLSTAMLDAYGKCSDVKAAAVLFSCAHHANTATWNALIAAYILNGQIKNGMNLFHQMVRSKVSLDSITVVTFCQLGGRMGSLKHADMFHGFSLSKGFSSHLIVGNALIDMYMRCGYTKSAQLFFHGMSIKNIVTWNTMIYGYMEVGCSSTGLRLFQQMRSDTGYKPDSVTIISLLQGSLSISASYLDLFHAYILKYGLASETQVMNSLIDAFAKIGSLEKASSLFMQTDFKRDQSSWNIMIAGYGMNGQGSESGKLFSQMEVNGYTPDAITFTSLLSSCSHCGLIEDGCKFFELMITKYKIQPSLEHWTCIIDMLGRANSLEDAYDVIKSGIYQKSSNCAPLDSVAVWGALLSACRFNMNMEVGEVVGNKLSKMESGNYGYHSLISNLYSSNKKWDEATEIRKVFGDGKVMKKPGLSSVNN</sequence>
<proteinExistence type="inferred from homology"/>
<dbReference type="InterPro" id="IPR002885">
    <property type="entry name" value="PPR_rpt"/>
</dbReference>
<feature type="repeat" description="PPR" evidence="3">
    <location>
        <begin position="638"/>
        <end position="668"/>
    </location>
</feature>
<keyword evidence="5" id="KW-1185">Reference proteome</keyword>
<protein>
    <recommendedName>
        <fullName evidence="6">Pentatricopeptide repeat-containing protein</fullName>
    </recommendedName>
</protein>
<feature type="repeat" description="PPR" evidence="3">
    <location>
        <begin position="603"/>
        <end position="637"/>
    </location>
</feature>
<feature type="repeat" description="PPR" evidence="3">
    <location>
        <begin position="400"/>
        <end position="434"/>
    </location>
</feature>
<dbReference type="FunFam" id="1.25.40.10:FF:000090">
    <property type="entry name" value="Pentatricopeptide repeat-containing protein, chloroplastic"/>
    <property type="match status" value="1"/>
</dbReference>
<dbReference type="AlphaFoldDB" id="A0AAP0DA95"/>